<feature type="region of interest" description="Disordered" evidence="1">
    <location>
        <begin position="202"/>
        <end position="223"/>
    </location>
</feature>
<name>A0AAN7MNH2_TRANT</name>
<keyword evidence="3" id="KW-1185">Reference proteome</keyword>
<comment type="caution">
    <text evidence="2">The sequence shown here is derived from an EMBL/GenBank/DDBJ whole genome shotgun (WGS) entry which is preliminary data.</text>
</comment>
<accession>A0AAN7MNH2</accession>
<organism evidence="2 3">
    <name type="scientific">Trapa natans</name>
    <name type="common">Water chestnut</name>
    <dbReference type="NCBI Taxonomy" id="22666"/>
    <lineage>
        <taxon>Eukaryota</taxon>
        <taxon>Viridiplantae</taxon>
        <taxon>Streptophyta</taxon>
        <taxon>Embryophyta</taxon>
        <taxon>Tracheophyta</taxon>
        <taxon>Spermatophyta</taxon>
        <taxon>Magnoliopsida</taxon>
        <taxon>eudicotyledons</taxon>
        <taxon>Gunneridae</taxon>
        <taxon>Pentapetalae</taxon>
        <taxon>rosids</taxon>
        <taxon>malvids</taxon>
        <taxon>Myrtales</taxon>
        <taxon>Lythraceae</taxon>
        <taxon>Trapa</taxon>
    </lineage>
</organism>
<evidence type="ECO:0000313" key="2">
    <source>
        <dbReference type="EMBL" id="KAK4798396.1"/>
    </source>
</evidence>
<feature type="region of interest" description="Disordered" evidence="1">
    <location>
        <begin position="25"/>
        <end position="48"/>
    </location>
</feature>
<dbReference type="Proteomes" id="UP001346149">
    <property type="component" value="Unassembled WGS sequence"/>
</dbReference>
<evidence type="ECO:0000313" key="3">
    <source>
        <dbReference type="Proteomes" id="UP001346149"/>
    </source>
</evidence>
<gene>
    <name evidence="2" type="ORF">SAY86_030722</name>
</gene>
<evidence type="ECO:0000256" key="1">
    <source>
        <dbReference type="SAM" id="MobiDB-lite"/>
    </source>
</evidence>
<dbReference type="EMBL" id="JAXQNO010000005">
    <property type="protein sequence ID" value="KAK4798396.1"/>
    <property type="molecule type" value="Genomic_DNA"/>
</dbReference>
<protein>
    <submittedName>
        <fullName evidence="2">Uncharacterized protein</fullName>
    </submittedName>
</protein>
<sequence length="223" mass="24877">MKRRIGTFRSKAPFQAPSLSVCHHLSHPRKSQGRLPLSPPRRRYSNASSVSKLVQARALDGNTLHLRTDRRPWCAFEAEIPSNQISQPQRLVGRGLVQSYEGHVNTHTRLHLGVDPSEKFVVPVYYDSLFSAKLNVQKTGLLYHPNVETGRASDGAPNLRSSGLQQWIPSFRLRLSQTASPLSQICIVFHTSARLPPHLVIGPGEVKGDRNSNLRSAPLPRFS</sequence>
<reference evidence="2 3" key="1">
    <citation type="journal article" date="2023" name="Hortic Res">
        <title>Pangenome of water caltrop reveals structural variations and asymmetric subgenome divergence after allopolyploidization.</title>
        <authorList>
            <person name="Zhang X."/>
            <person name="Chen Y."/>
            <person name="Wang L."/>
            <person name="Yuan Y."/>
            <person name="Fang M."/>
            <person name="Shi L."/>
            <person name="Lu R."/>
            <person name="Comes H.P."/>
            <person name="Ma Y."/>
            <person name="Chen Y."/>
            <person name="Huang G."/>
            <person name="Zhou Y."/>
            <person name="Zheng Z."/>
            <person name="Qiu Y."/>
        </authorList>
    </citation>
    <scope>NUCLEOTIDE SEQUENCE [LARGE SCALE GENOMIC DNA]</scope>
    <source>
        <strain evidence="2">F231</strain>
    </source>
</reference>
<proteinExistence type="predicted"/>
<dbReference type="AlphaFoldDB" id="A0AAN7MNH2"/>